<keyword evidence="1" id="KW-0472">Membrane</keyword>
<sequence>MGSFSLCCFFLFTFFISMVLQTVGFFSPHWISWKDCDAQGLFYYLGSNVTEGCYGPGHYVSDSALALEALSFVMHWLVFMTMTYVICCGDSDEQCAEYCGCFATCCMVLYPVAGILSVVGCDKLSNIDISDYSYGSSYYMCLISGIYVIVQMAFLCYGCYKGIRDGDDDDSPQTTVATTQSSGQVLRTVPSAQHIGVSVTEQEDVHVSNGMMYVRRMRIARVVQLMR</sequence>
<dbReference type="Proteomes" id="UP000242188">
    <property type="component" value="Unassembled WGS sequence"/>
</dbReference>
<protein>
    <submittedName>
        <fullName evidence="3">Uncharacterized protein</fullName>
    </submittedName>
</protein>
<evidence type="ECO:0000256" key="1">
    <source>
        <dbReference type="SAM" id="Phobius"/>
    </source>
</evidence>
<keyword evidence="1" id="KW-0812">Transmembrane</keyword>
<keyword evidence="2" id="KW-0732">Signal</keyword>
<feature type="chain" id="PRO_5012306980" evidence="2">
    <location>
        <begin position="22"/>
        <end position="227"/>
    </location>
</feature>
<organism evidence="3 4">
    <name type="scientific">Mizuhopecten yessoensis</name>
    <name type="common">Japanese scallop</name>
    <name type="synonym">Patinopecten yessoensis</name>
    <dbReference type="NCBI Taxonomy" id="6573"/>
    <lineage>
        <taxon>Eukaryota</taxon>
        <taxon>Metazoa</taxon>
        <taxon>Spiralia</taxon>
        <taxon>Lophotrochozoa</taxon>
        <taxon>Mollusca</taxon>
        <taxon>Bivalvia</taxon>
        <taxon>Autobranchia</taxon>
        <taxon>Pteriomorphia</taxon>
        <taxon>Pectinida</taxon>
        <taxon>Pectinoidea</taxon>
        <taxon>Pectinidae</taxon>
        <taxon>Mizuhopecten</taxon>
    </lineage>
</organism>
<feature type="transmembrane region" description="Helical" evidence="1">
    <location>
        <begin position="137"/>
        <end position="160"/>
    </location>
</feature>
<evidence type="ECO:0000256" key="2">
    <source>
        <dbReference type="SAM" id="SignalP"/>
    </source>
</evidence>
<reference evidence="3 4" key="1">
    <citation type="journal article" date="2017" name="Nat. Ecol. Evol.">
        <title>Scallop genome provides insights into evolution of bilaterian karyotype and development.</title>
        <authorList>
            <person name="Wang S."/>
            <person name="Zhang J."/>
            <person name="Jiao W."/>
            <person name="Li J."/>
            <person name="Xun X."/>
            <person name="Sun Y."/>
            <person name="Guo X."/>
            <person name="Huan P."/>
            <person name="Dong B."/>
            <person name="Zhang L."/>
            <person name="Hu X."/>
            <person name="Sun X."/>
            <person name="Wang J."/>
            <person name="Zhao C."/>
            <person name="Wang Y."/>
            <person name="Wang D."/>
            <person name="Huang X."/>
            <person name="Wang R."/>
            <person name="Lv J."/>
            <person name="Li Y."/>
            <person name="Zhang Z."/>
            <person name="Liu B."/>
            <person name="Lu W."/>
            <person name="Hui Y."/>
            <person name="Liang J."/>
            <person name="Zhou Z."/>
            <person name="Hou R."/>
            <person name="Li X."/>
            <person name="Liu Y."/>
            <person name="Li H."/>
            <person name="Ning X."/>
            <person name="Lin Y."/>
            <person name="Zhao L."/>
            <person name="Xing Q."/>
            <person name="Dou J."/>
            <person name="Li Y."/>
            <person name="Mao J."/>
            <person name="Guo H."/>
            <person name="Dou H."/>
            <person name="Li T."/>
            <person name="Mu C."/>
            <person name="Jiang W."/>
            <person name="Fu Q."/>
            <person name="Fu X."/>
            <person name="Miao Y."/>
            <person name="Liu J."/>
            <person name="Yu Q."/>
            <person name="Li R."/>
            <person name="Liao H."/>
            <person name="Li X."/>
            <person name="Kong Y."/>
            <person name="Jiang Z."/>
            <person name="Chourrout D."/>
            <person name="Li R."/>
            <person name="Bao Z."/>
        </authorList>
    </citation>
    <scope>NUCLEOTIDE SEQUENCE [LARGE SCALE GENOMIC DNA]</scope>
    <source>
        <strain evidence="3 4">PY_sf001</strain>
    </source>
</reference>
<keyword evidence="1" id="KW-1133">Transmembrane helix</keyword>
<dbReference type="EMBL" id="NEDP02076698">
    <property type="protein sequence ID" value="OWF35899.1"/>
    <property type="molecule type" value="Genomic_DNA"/>
</dbReference>
<feature type="signal peptide" evidence="2">
    <location>
        <begin position="1"/>
        <end position="21"/>
    </location>
</feature>
<comment type="caution">
    <text evidence="3">The sequence shown here is derived from an EMBL/GenBank/DDBJ whole genome shotgun (WGS) entry which is preliminary data.</text>
</comment>
<feature type="transmembrane region" description="Helical" evidence="1">
    <location>
        <begin position="64"/>
        <end position="86"/>
    </location>
</feature>
<feature type="transmembrane region" description="Helical" evidence="1">
    <location>
        <begin position="98"/>
        <end position="117"/>
    </location>
</feature>
<accession>A0A210PHD5</accession>
<proteinExistence type="predicted"/>
<evidence type="ECO:0000313" key="3">
    <source>
        <dbReference type="EMBL" id="OWF35899.1"/>
    </source>
</evidence>
<gene>
    <name evidence="3" type="ORF">KP79_PYT09723</name>
</gene>
<dbReference type="AlphaFoldDB" id="A0A210PHD5"/>
<evidence type="ECO:0000313" key="4">
    <source>
        <dbReference type="Proteomes" id="UP000242188"/>
    </source>
</evidence>
<name>A0A210PHD5_MIZYE</name>
<dbReference type="OrthoDB" id="6133278at2759"/>
<keyword evidence="4" id="KW-1185">Reference proteome</keyword>